<protein>
    <recommendedName>
        <fullName evidence="1">Peptidase S8/S53 domain-containing protein</fullName>
    </recommendedName>
</protein>
<proteinExistence type="predicted"/>
<dbReference type="RefSeq" id="WP_119778748.1">
    <property type="nucleotide sequence ID" value="NZ_QYUK01000011.1"/>
</dbReference>
<evidence type="ECO:0000313" key="2">
    <source>
        <dbReference type="EMBL" id="RJF88112.1"/>
    </source>
</evidence>
<evidence type="ECO:0000259" key="1">
    <source>
        <dbReference type="Pfam" id="PF00082"/>
    </source>
</evidence>
<feature type="domain" description="Peptidase S8/S53" evidence="1">
    <location>
        <begin position="336"/>
        <end position="607"/>
    </location>
</feature>
<sequence>MAENNPVQIVLNDNDYITAPEPGRSGPPFDFFAGRDAAFAKHKAKLAGRLSEVSKTLEKVGVDGQGYIKVRLREEALAKSHRPIRSMFVPSEFPCVGAAGLGELFYLASAKNIGGLINVVAEAELTTNWVEGRDGKVRAQPSKVRSDVGAIEDVSLPDPIAKRDFDAKTAVSWLSDPRTGGFYIVELFENPVLAQRRTGRSRGRLAESVQSLFSQLGAGVVAWPMPAAGGELPLALRLTLSQDVARLVSAPSNEGLPVEIDPNPARHEQALQHLASHPAVRRISLPLRLELSTADSAPLSRTPAVPVPNPEVNYPKIGVIDTGLGPALHDWVIGRHDYLDETEVDGEHGSFVGGLLVGAKALNPAIPGLEDDGCELVDLALFPQGDFMSTYPGGFIDFLHEMDQAIKEASESHGVRVFNLSINAVSAVEPDHYSYYAARMDEIAAKHDVVIVNSAGNLDGSERRAPWPKKPIDAIKYFAARVEPDTIHKPTESYRAISVGALNPPGCTVHNEGLPTTYTRRGPGLRVGCKPDVAHYGGNDGAGPSGHHGLVSLAPDGALMSDCGTSFAAPLVAKSLASLESRIEGRMPSHALRALLIHNCFTPEALQDKRLAHLARQFVGFGVPCPTSQMLLTDDSSITLVFTSRLPDDEKRPKVLRFPFQWPQALVDPSTGACLGEATATLVYEPPVDRAFGAEFVRINLDAKLQQRQLENCKDGSPSFHDRFEQCFLPKTSKQPVPEKELIKQGLKWWPTKRYRTRFAAVGAGESSEWRIEVSALRRAEAPFPIEGVPFSLVVTIRDPSGVQPIFQQLRRSLQTSRVQLEDLRTHQRVRTGG</sequence>
<dbReference type="Gene3D" id="3.40.50.200">
    <property type="entry name" value="Peptidase S8/S53 domain"/>
    <property type="match status" value="1"/>
</dbReference>
<dbReference type="InterPro" id="IPR036852">
    <property type="entry name" value="Peptidase_S8/S53_dom_sf"/>
</dbReference>
<dbReference type="EMBL" id="QYUK01000011">
    <property type="protein sequence ID" value="RJF88112.1"/>
    <property type="molecule type" value="Genomic_DNA"/>
</dbReference>
<dbReference type="CDD" id="cd04847">
    <property type="entry name" value="Peptidases_S8_Subtilisin_like_2"/>
    <property type="match status" value="1"/>
</dbReference>
<dbReference type="Pfam" id="PF00082">
    <property type="entry name" value="Peptidase_S8"/>
    <property type="match status" value="1"/>
</dbReference>
<comment type="caution">
    <text evidence="2">The sequence shown here is derived from an EMBL/GenBank/DDBJ whole genome shotgun (WGS) entry which is preliminary data.</text>
</comment>
<dbReference type="AlphaFoldDB" id="A0A418WDL7"/>
<name>A0A418WDL7_9PROT</name>
<dbReference type="OrthoDB" id="9768989at2"/>
<dbReference type="InterPro" id="IPR034074">
    <property type="entry name" value="Y4bN_pept_dom"/>
</dbReference>
<gene>
    <name evidence="2" type="ORF">D3874_14695</name>
</gene>
<dbReference type="Proteomes" id="UP000284605">
    <property type="component" value="Unassembled WGS sequence"/>
</dbReference>
<dbReference type="InterPro" id="IPR000209">
    <property type="entry name" value="Peptidase_S8/S53_dom"/>
</dbReference>
<dbReference type="SUPFAM" id="SSF52743">
    <property type="entry name" value="Subtilisin-like"/>
    <property type="match status" value="1"/>
</dbReference>
<dbReference type="GO" id="GO:0004252">
    <property type="term" value="F:serine-type endopeptidase activity"/>
    <property type="evidence" value="ECO:0007669"/>
    <property type="project" value="InterPro"/>
</dbReference>
<accession>A0A418WDL7</accession>
<dbReference type="GO" id="GO:0006508">
    <property type="term" value="P:proteolysis"/>
    <property type="evidence" value="ECO:0007669"/>
    <property type="project" value="InterPro"/>
</dbReference>
<organism evidence="2 3">
    <name type="scientific">Oleomonas cavernae</name>
    <dbReference type="NCBI Taxonomy" id="2320859"/>
    <lineage>
        <taxon>Bacteria</taxon>
        <taxon>Pseudomonadati</taxon>
        <taxon>Pseudomonadota</taxon>
        <taxon>Alphaproteobacteria</taxon>
        <taxon>Acetobacterales</taxon>
        <taxon>Acetobacteraceae</taxon>
        <taxon>Oleomonas</taxon>
    </lineage>
</organism>
<evidence type="ECO:0000313" key="3">
    <source>
        <dbReference type="Proteomes" id="UP000284605"/>
    </source>
</evidence>
<reference evidence="2 3" key="1">
    <citation type="submission" date="2018-09" db="EMBL/GenBank/DDBJ databases">
        <authorList>
            <person name="Zhu H."/>
        </authorList>
    </citation>
    <scope>NUCLEOTIDE SEQUENCE [LARGE SCALE GENOMIC DNA]</scope>
    <source>
        <strain evidence="2 3">K1W22B-8</strain>
    </source>
</reference>
<keyword evidence="3" id="KW-1185">Reference proteome</keyword>